<dbReference type="InterPro" id="IPR019734">
    <property type="entry name" value="TPR_rpt"/>
</dbReference>
<keyword evidence="1" id="KW-0802">TPR repeat</keyword>
<dbReference type="OrthoDB" id="7357874at2"/>
<name>A0A1I4PSJ4_9HYPH</name>
<dbReference type="AlphaFoldDB" id="A0A1I4PSJ4"/>
<evidence type="ECO:0000259" key="2">
    <source>
        <dbReference type="Pfam" id="PF25199"/>
    </source>
</evidence>
<dbReference type="InterPro" id="IPR011990">
    <property type="entry name" value="TPR-like_helical_dom_sf"/>
</dbReference>
<reference evidence="4" key="1">
    <citation type="submission" date="2016-10" db="EMBL/GenBank/DDBJ databases">
        <authorList>
            <person name="Varghese N."/>
            <person name="Submissions S."/>
        </authorList>
    </citation>
    <scope>NUCLEOTIDE SEQUENCE [LARGE SCALE GENOMIC DNA]</scope>
    <source>
        <strain evidence="4">BL36</strain>
    </source>
</reference>
<organism evidence="3 4">
    <name type="scientific">Methylobacterium pseudosasicola</name>
    <dbReference type="NCBI Taxonomy" id="582667"/>
    <lineage>
        <taxon>Bacteria</taxon>
        <taxon>Pseudomonadati</taxon>
        <taxon>Pseudomonadota</taxon>
        <taxon>Alphaproteobacteria</taxon>
        <taxon>Hyphomicrobiales</taxon>
        <taxon>Methylobacteriaceae</taxon>
        <taxon>Methylobacterium</taxon>
    </lineage>
</organism>
<dbReference type="PROSITE" id="PS50005">
    <property type="entry name" value="TPR"/>
    <property type="match status" value="1"/>
</dbReference>
<dbReference type="SUPFAM" id="SSF52467">
    <property type="entry name" value="DHS-like NAD/FAD-binding domain"/>
    <property type="match status" value="1"/>
</dbReference>
<dbReference type="RefSeq" id="WP_092044001.1">
    <property type="nucleotide sequence ID" value="NZ_FOTK01000026.1"/>
</dbReference>
<dbReference type="Pfam" id="PF13289">
    <property type="entry name" value="SIR2_2"/>
    <property type="match status" value="1"/>
</dbReference>
<feature type="repeat" description="TPR" evidence="1">
    <location>
        <begin position="857"/>
        <end position="890"/>
    </location>
</feature>
<dbReference type="SMART" id="SM00028">
    <property type="entry name" value="TPR"/>
    <property type="match status" value="1"/>
</dbReference>
<evidence type="ECO:0000256" key="1">
    <source>
        <dbReference type="PROSITE-ProRule" id="PRU00339"/>
    </source>
</evidence>
<dbReference type="Gene3D" id="1.25.40.10">
    <property type="entry name" value="Tetratricopeptide repeat domain"/>
    <property type="match status" value="1"/>
</dbReference>
<protein>
    <submittedName>
        <fullName evidence="3">Tetratricopeptide repeat-containing protein</fullName>
    </submittedName>
</protein>
<sequence length="1049" mass="117920">MAGRTSRKTVAIPATLVESMKQQRVILFLGAGASMEAGAPSGEALRADLAKKFLGSEMDGYDLMSVAEMAIKAHGNGVVFEHVRGLLAGYEPSEAHKLLPTFRWRTIATTNYDLLVERAYAATPAKLQVPVTFVRDTEPVEERMQSVLNPVEFLKLHGCLEQLHDPDLPPILSHEHYDRYSRNRTRLFARLEDRARESPIVFCGYRIADAHIRKLIYRFAELGGRPRYYIVVPKLSEQEVAYWESMNVGVIDAKFGEFVRGLDRAVEPLFRTLSVAADVKELPVRRLYKVTHMESPRLKAALERDFTYLYQDLPHPHQDPRRFYEGFDTGWGAIVQRLDAKRRLTDDLVFKAVMEEPPASREVRLFVLRGPGGAGKSIALKRAAWDAATQLDALALWFEPAGALSGERLIELHELTGRRIFLFVDRIALHAERVAAALKLAKGQRVPLTVVGAERDTDWNVYCDVLKRFSPHELRVANLSTGEIESLLDLLQRHGSLGLLSGHSRAEQVEAFQQRAERQLLVALHEATQGKHFEDIVFEEYQRIVPEQAQRLYLDIATMNQFVVPVRAGTISRISGIRFEDYERDFFGPLENVVLTMRDPYTGDYQYRARHSRVAQFVFRRACATDDEKSAQLIRIINGLDPGYSTDDQVLQDIVRGRKLSEDLSDVEAGRAVYRAAVAAVPAHAHILQHWAIFEAHHRHGSLPEAEDLARKARDLAPRSNSIIHTQAEIARRRANAERSPVLVEQFRKQAHERLDEVRSSKDPIALTSRCKLVIDEIATLGEALDERGTERGTERELAFFATKVKSAEDLLARARQVSVDDAAVEQVEARLHDVLERPDKALRALERAFSLGAKGAGVAIRLARAYGARGQEDKAVATFTKALERAPDDKLLHLEMAKLLLGTAADGNVVKGHLSRSYSTGDQNFDARHLHAQFLFMTGAVAEAVDLFAEVDRRAPDDWKVSTPRNESLVSKRLGRYSGIVVKRDLAYLFIKSSAYPRDIYGRQDHAGPDDWQALEVGAEMNFCLRFTRSGPVAVDMRPGRVKLDTAA</sequence>
<dbReference type="InterPro" id="IPR029035">
    <property type="entry name" value="DHS-like_NAD/FAD-binding_dom"/>
</dbReference>
<keyword evidence="4" id="KW-1185">Reference proteome</keyword>
<dbReference type="Proteomes" id="UP000199048">
    <property type="component" value="Unassembled WGS sequence"/>
</dbReference>
<dbReference type="Pfam" id="PF14559">
    <property type="entry name" value="TPR_19"/>
    <property type="match status" value="1"/>
</dbReference>
<feature type="domain" description="Novel STAND NTPase 5" evidence="2">
    <location>
        <begin position="321"/>
        <end position="464"/>
    </location>
</feature>
<gene>
    <name evidence="3" type="ORF">SAMN05192568_102633</name>
</gene>
<evidence type="ECO:0000313" key="4">
    <source>
        <dbReference type="Proteomes" id="UP000199048"/>
    </source>
</evidence>
<dbReference type="InterPro" id="IPR057574">
    <property type="entry name" value="nSTAND_NTPase5_dom"/>
</dbReference>
<dbReference type="EMBL" id="FOTK01000026">
    <property type="protein sequence ID" value="SFM30704.1"/>
    <property type="molecule type" value="Genomic_DNA"/>
</dbReference>
<proteinExistence type="predicted"/>
<dbReference type="Pfam" id="PF25199">
    <property type="entry name" value="nSTAND_NTPase5"/>
    <property type="match status" value="1"/>
</dbReference>
<dbReference type="SUPFAM" id="SSF48452">
    <property type="entry name" value="TPR-like"/>
    <property type="match status" value="1"/>
</dbReference>
<evidence type="ECO:0000313" key="3">
    <source>
        <dbReference type="EMBL" id="SFM30704.1"/>
    </source>
</evidence>
<dbReference type="STRING" id="582667.SAMN05192568_102633"/>
<accession>A0A1I4PSJ4</accession>